<dbReference type="AlphaFoldDB" id="A0A0F8YD77"/>
<protein>
    <submittedName>
        <fullName evidence="1">Uncharacterized protein</fullName>
    </submittedName>
</protein>
<gene>
    <name evidence="1" type="ORF">LCGC14_2834120</name>
</gene>
<proteinExistence type="predicted"/>
<sequence>MNVVVIHRSQDGNTFEVWENPHNLGFGRVRGFRYYEKARAFAEKEALDKGLELQDNVAFAEASSAQPDERLTAEERLMRAIFGKYGKGDSG</sequence>
<evidence type="ECO:0000313" key="1">
    <source>
        <dbReference type="EMBL" id="KKK79377.1"/>
    </source>
</evidence>
<dbReference type="EMBL" id="LAZR01054058">
    <property type="protein sequence ID" value="KKK79377.1"/>
    <property type="molecule type" value="Genomic_DNA"/>
</dbReference>
<name>A0A0F8YD77_9ZZZZ</name>
<comment type="caution">
    <text evidence="1">The sequence shown here is derived from an EMBL/GenBank/DDBJ whole genome shotgun (WGS) entry which is preliminary data.</text>
</comment>
<organism evidence="1">
    <name type="scientific">marine sediment metagenome</name>
    <dbReference type="NCBI Taxonomy" id="412755"/>
    <lineage>
        <taxon>unclassified sequences</taxon>
        <taxon>metagenomes</taxon>
        <taxon>ecological metagenomes</taxon>
    </lineage>
</organism>
<accession>A0A0F8YD77</accession>
<reference evidence="1" key="1">
    <citation type="journal article" date="2015" name="Nature">
        <title>Complex archaea that bridge the gap between prokaryotes and eukaryotes.</title>
        <authorList>
            <person name="Spang A."/>
            <person name="Saw J.H."/>
            <person name="Jorgensen S.L."/>
            <person name="Zaremba-Niedzwiedzka K."/>
            <person name="Martijn J."/>
            <person name="Lind A.E."/>
            <person name="van Eijk R."/>
            <person name="Schleper C."/>
            <person name="Guy L."/>
            <person name="Ettema T.J."/>
        </authorList>
    </citation>
    <scope>NUCLEOTIDE SEQUENCE</scope>
</reference>